<evidence type="ECO:0000313" key="3">
    <source>
        <dbReference type="Proteomes" id="UP000053732"/>
    </source>
</evidence>
<evidence type="ECO:0000313" key="1">
    <source>
        <dbReference type="EMBL" id="CRL18176.1"/>
    </source>
</evidence>
<name>A0A0G4P3E7_PENC3</name>
<dbReference type="Proteomes" id="UP000053732">
    <property type="component" value="Unassembled WGS sequence"/>
</dbReference>
<organism evidence="2 3">
    <name type="scientific">Penicillium camemberti (strain FM 013)</name>
    <dbReference type="NCBI Taxonomy" id="1429867"/>
    <lineage>
        <taxon>Eukaryota</taxon>
        <taxon>Fungi</taxon>
        <taxon>Dikarya</taxon>
        <taxon>Ascomycota</taxon>
        <taxon>Pezizomycotina</taxon>
        <taxon>Eurotiomycetes</taxon>
        <taxon>Eurotiomycetidae</taxon>
        <taxon>Eurotiales</taxon>
        <taxon>Aspergillaceae</taxon>
        <taxon>Penicillium</taxon>
    </lineage>
</organism>
<keyword evidence="3" id="KW-1185">Reference proteome</keyword>
<dbReference type="EMBL" id="HG793135">
    <property type="protein sequence ID" value="CRL18176.1"/>
    <property type="molecule type" value="Genomic_DNA"/>
</dbReference>
<reference evidence="2 3" key="1">
    <citation type="journal article" date="2014" name="Nat. Commun.">
        <title>Multiple recent horizontal transfers of a large genomic region in cheese making fungi.</title>
        <authorList>
            <person name="Cheeseman K."/>
            <person name="Ropars J."/>
            <person name="Renault P."/>
            <person name="Dupont J."/>
            <person name="Gouzy J."/>
            <person name="Branca A."/>
            <person name="Abraham A.L."/>
            <person name="Ceppi M."/>
            <person name="Conseiller E."/>
            <person name="Debuchy R."/>
            <person name="Malagnac F."/>
            <person name="Goarin A."/>
            <person name="Silar P."/>
            <person name="Lacoste S."/>
            <person name="Sallet E."/>
            <person name="Bensimon A."/>
            <person name="Giraud T."/>
            <person name="Brygoo Y."/>
        </authorList>
    </citation>
    <scope>NUCLEOTIDE SEQUENCE [LARGE SCALE GENOMIC DNA]</scope>
    <source>
        <strain evidence="3">FM 013</strain>
        <strain evidence="2">FM013</strain>
    </source>
</reference>
<sequence length="27" mass="3173">MPGESTIQPRYVGVAARWWWRLGGEIR</sequence>
<evidence type="ECO:0000313" key="2">
    <source>
        <dbReference type="EMBL" id="CRL20845.1"/>
    </source>
</evidence>
<protein>
    <submittedName>
        <fullName evidence="2">Str. FM013</fullName>
    </submittedName>
</protein>
<proteinExistence type="predicted"/>
<dbReference type="EMBL" id="HG793138">
    <property type="protein sequence ID" value="CRL20845.1"/>
    <property type="molecule type" value="Genomic_DNA"/>
</dbReference>
<gene>
    <name evidence="1" type="ORF">PCAMFM013_S002g000046</name>
    <name evidence="2" type="ORF">PCAMFM013_S005g000009</name>
</gene>
<accession>A0A0G4P3E7</accession>
<dbReference type="AlphaFoldDB" id="A0A0G4P3E7"/>